<proteinExistence type="inferred from homology"/>
<dbReference type="RefSeq" id="WP_069587885.1">
    <property type="nucleotide sequence ID" value="NZ_CP050267.1"/>
</dbReference>
<dbReference type="SUPFAM" id="SSF51445">
    <property type="entry name" value="(Trans)glycosidases"/>
    <property type="match status" value="1"/>
</dbReference>
<dbReference type="EMBL" id="CP050267">
    <property type="protein sequence ID" value="QIR07661.1"/>
    <property type="molecule type" value="Genomic_DNA"/>
</dbReference>
<feature type="active site" description="Nucleophile" evidence="2">
    <location>
        <position position="363"/>
    </location>
</feature>
<evidence type="ECO:0000313" key="5">
    <source>
        <dbReference type="EMBL" id="QIR07661.1"/>
    </source>
</evidence>
<protein>
    <submittedName>
        <fullName evidence="5">Glycoside hydrolase family 1 protein</fullName>
    </submittedName>
</protein>
<evidence type="ECO:0000256" key="2">
    <source>
        <dbReference type="PROSITE-ProRule" id="PRU10055"/>
    </source>
</evidence>
<keyword evidence="6" id="KW-1185">Reference proteome</keyword>
<dbReference type="InterPro" id="IPR033132">
    <property type="entry name" value="GH_1_N_CS"/>
</dbReference>
<dbReference type="Proteomes" id="UP000501408">
    <property type="component" value="Chromosome 2"/>
</dbReference>
<dbReference type="Gene3D" id="3.20.20.80">
    <property type="entry name" value="Glycosidases"/>
    <property type="match status" value="1"/>
</dbReference>
<keyword evidence="4 5" id="KW-0378">Hydrolase</keyword>
<dbReference type="PANTHER" id="PTHR10353:SF136">
    <property type="entry name" value="ARYL-PHOSPHO-BETA-D-GLUCOSIDASE BGLC"/>
    <property type="match status" value="1"/>
</dbReference>
<dbReference type="InterPro" id="IPR001360">
    <property type="entry name" value="Glyco_hydro_1"/>
</dbReference>
<dbReference type="PROSITE" id="PS00572">
    <property type="entry name" value="GLYCOSYL_HYDROL_F1_1"/>
    <property type="match status" value="1"/>
</dbReference>
<sequence>MMFPNNFLWGASTSAYQCEGAATSYGKGLSVMDVSSVFQECGVTDVEVASDHYHRFIEDISLMAEMGFKAYRFSVSWSRILPNGIGEVNEEGIAHYHRVLDELEKHHIEPIVTMYHFDLPLALQDKGGWSNRSTIDAFTEYASVLFSHFGDRIKYWLTINEQNMMIIHGDALGTSSHRKVNNEKKDLYQQNHHMLVAQAKVMQLCHKMTDAKIGPAPNISSVYPATPHPDDMLAASNASAIRNWLYLDAAVFGKYNSIAWSFMESEGIIPDIHEGDMEVLKSAQPDFIAFNYYSNMTVQRSRGESITQVKDQQMGESEPGYFESVPNHTLNKNEYGWEIDPIGFRYCLREVWDRYSLPMIVTENGLGAKDILVIGDDNIPTVIDDYRIDYLRAHIKQMRLAIEDGCDVFGYCPWSAIDLVSTHQGMNKRYGFIYVNRDEFDLKDLARYKKKSFYWYQSVISKNGTSLD</sequence>
<keyword evidence="4" id="KW-0326">Glycosidase</keyword>
<dbReference type="PROSITE" id="PS00653">
    <property type="entry name" value="GLYCOSYL_HYDROL_F1_2"/>
    <property type="match status" value="1"/>
</dbReference>
<evidence type="ECO:0000256" key="4">
    <source>
        <dbReference type="RuleBase" id="RU004468"/>
    </source>
</evidence>
<dbReference type="PANTHER" id="PTHR10353">
    <property type="entry name" value="GLYCOSYL HYDROLASE"/>
    <property type="match status" value="1"/>
</dbReference>
<organism evidence="5 6">
    <name type="scientific">Salinivibrio costicola</name>
    <name type="common">Vibrio costicola</name>
    <dbReference type="NCBI Taxonomy" id="51367"/>
    <lineage>
        <taxon>Bacteria</taxon>
        <taxon>Pseudomonadati</taxon>
        <taxon>Pseudomonadota</taxon>
        <taxon>Gammaproteobacteria</taxon>
        <taxon>Vibrionales</taxon>
        <taxon>Vibrionaceae</taxon>
        <taxon>Salinivibrio</taxon>
    </lineage>
</organism>
<accession>A0ABX6K807</accession>
<dbReference type="InterPro" id="IPR017853">
    <property type="entry name" value="GH"/>
</dbReference>
<dbReference type="GO" id="GO:0016787">
    <property type="term" value="F:hydrolase activity"/>
    <property type="evidence" value="ECO:0007669"/>
    <property type="project" value="UniProtKB-KW"/>
</dbReference>
<evidence type="ECO:0000256" key="1">
    <source>
        <dbReference type="ARBA" id="ARBA00010838"/>
    </source>
</evidence>
<dbReference type="Pfam" id="PF00232">
    <property type="entry name" value="Glyco_hydro_1"/>
    <property type="match status" value="1"/>
</dbReference>
<comment type="similarity">
    <text evidence="1 3">Belongs to the glycosyl hydrolase 1 family.</text>
</comment>
<reference evidence="5 6" key="1">
    <citation type="submission" date="2020-03" db="EMBL/GenBank/DDBJ databases">
        <title>Genome mining reveals the biosynthetic pathways of PHA and ectoines of the halophilic strain Salinivibrio costicola M318 isolated from fermented shrimp paste.</title>
        <authorList>
            <person name="Doan T.V."/>
            <person name="Tran L.T."/>
            <person name="Trieu T.A."/>
            <person name="Nguyen Q.V."/>
            <person name="Quach T.N."/>
            <person name="Phi T.Q."/>
            <person name="Kumar S."/>
        </authorList>
    </citation>
    <scope>NUCLEOTIDE SEQUENCE [LARGE SCALE GENOMIC DNA]</scope>
    <source>
        <strain evidence="5 6">M318</strain>
    </source>
</reference>
<dbReference type="PRINTS" id="PR00131">
    <property type="entry name" value="GLHYDRLASE1"/>
</dbReference>
<name>A0ABX6K807_SALCS</name>
<evidence type="ECO:0000313" key="6">
    <source>
        <dbReference type="Proteomes" id="UP000501408"/>
    </source>
</evidence>
<dbReference type="InterPro" id="IPR018120">
    <property type="entry name" value="Glyco_hydro_1_AS"/>
</dbReference>
<evidence type="ECO:0000256" key="3">
    <source>
        <dbReference type="RuleBase" id="RU003690"/>
    </source>
</evidence>
<gene>
    <name evidence="5" type="ORF">HBA18_14735</name>
</gene>